<evidence type="ECO:0000313" key="1">
    <source>
        <dbReference type="EMBL" id="OUQ33344.1"/>
    </source>
</evidence>
<organism evidence="1 2">
    <name type="scientific">Massilimicrobiota timonensis</name>
    <dbReference type="NCBI Taxonomy" id="1776392"/>
    <lineage>
        <taxon>Bacteria</taxon>
        <taxon>Bacillati</taxon>
        <taxon>Bacillota</taxon>
        <taxon>Erysipelotrichia</taxon>
        <taxon>Erysipelotrichales</taxon>
        <taxon>Erysipelotrichaceae</taxon>
        <taxon>Massilimicrobiota</taxon>
    </lineage>
</organism>
<dbReference type="EMBL" id="NFLJ01000032">
    <property type="protein sequence ID" value="OUQ33344.1"/>
    <property type="molecule type" value="Genomic_DNA"/>
</dbReference>
<protein>
    <submittedName>
        <fullName evidence="1">Uncharacterized protein</fullName>
    </submittedName>
</protein>
<accession>A0A1Y4STV6</accession>
<evidence type="ECO:0000313" key="2">
    <source>
        <dbReference type="Proteomes" id="UP000195305"/>
    </source>
</evidence>
<dbReference type="Proteomes" id="UP000195305">
    <property type="component" value="Unassembled WGS sequence"/>
</dbReference>
<reference evidence="1 2" key="1">
    <citation type="journal article" date="2018" name="BMC Genomics">
        <title>Whole genome sequencing and function prediction of 133 gut anaerobes isolated from chicken caecum in pure cultures.</title>
        <authorList>
            <person name="Medvecky M."/>
            <person name="Cejkova D."/>
            <person name="Polansky O."/>
            <person name="Karasova D."/>
            <person name="Kubasova T."/>
            <person name="Cizek A."/>
            <person name="Rychlik I."/>
        </authorList>
    </citation>
    <scope>NUCLEOTIDE SEQUENCE [LARGE SCALE GENOMIC DNA]</scope>
    <source>
        <strain evidence="1 2">An13</strain>
    </source>
</reference>
<comment type="caution">
    <text evidence="1">The sequence shown here is derived from an EMBL/GenBank/DDBJ whole genome shotgun (WGS) entry which is preliminary data.</text>
</comment>
<dbReference type="RefSeq" id="WP_087359042.1">
    <property type="nucleotide sequence ID" value="NZ_NFLJ01000032.1"/>
</dbReference>
<gene>
    <name evidence="1" type="ORF">B5E75_10580</name>
</gene>
<proteinExistence type="predicted"/>
<name>A0A1Y4STV6_9FIRM</name>
<dbReference type="OrthoDB" id="9900050at2"/>
<sequence length="71" mass="8768">MNDIFSDMQSRINVSYISDMPYYKHRVLLEMKKMNLSIYSDKQLEDFSYYVFKIQFKQLKKLLKKGMIEWK</sequence>
<keyword evidence="2" id="KW-1185">Reference proteome</keyword>
<dbReference type="AlphaFoldDB" id="A0A1Y4STV6"/>